<protein>
    <submittedName>
        <fullName evidence="4">XK-related protein</fullName>
    </submittedName>
</protein>
<keyword evidence="1" id="KW-1133">Transmembrane helix</keyword>
<dbReference type="Proteomes" id="UP000050741">
    <property type="component" value="Unassembled WGS sequence"/>
</dbReference>
<keyword evidence="2" id="KW-0732">Signal</keyword>
<feature type="signal peptide" evidence="2">
    <location>
        <begin position="1"/>
        <end position="24"/>
    </location>
</feature>
<reference evidence="3" key="2">
    <citation type="submission" date="2014-05" db="EMBL/GenBank/DDBJ databases">
        <title>The genome and life-stage specific transcriptomes of Globodera pallida elucidate key aspects of plant parasitism by a cyst nematode.</title>
        <authorList>
            <person name="Cotton J.A."/>
            <person name="Lilley C.J."/>
            <person name="Jones L.M."/>
            <person name="Kikuchi T."/>
            <person name="Reid A.J."/>
            <person name="Thorpe P."/>
            <person name="Tsai I.J."/>
            <person name="Beasley H."/>
            <person name="Blok V."/>
            <person name="Cock P.J.A."/>
            <person name="Van den Akker S.E."/>
            <person name="Holroyd N."/>
            <person name="Hunt M."/>
            <person name="Mantelin S."/>
            <person name="Naghra H."/>
            <person name="Pain A."/>
            <person name="Palomares-Rius J.E."/>
            <person name="Zarowiecki M."/>
            <person name="Berriman M."/>
            <person name="Jones J.T."/>
            <person name="Urwin P.E."/>
        </authorList>
    </citation>
    <scope>NUCLEOTIDE SEQUENCE [LARGE SCALE GENOMIC DNA]</scope>
    <source>
        <strain evidence="3">Lindley</strain>
    </source>
</reference>
<sequence>MFCKISFKTLRLTFVLLLLRKLNGYENECQKGLIAKDNNLMDSAPIGIFATEFQSFKGWIQKYIVGILCCKSVEDNKFTLSELAFENENKLKLHFYLVLNELLESLKDSKLPKIDQNGLLTAAKGQKRRRRRANIFQNISATFGRLGFGEEDCCKKTVCVMDFLFAICEAVLVIRSFIFVSLYPTSVSFWLVLVFNFALFTLFTSAFVWHNCFSLLNRIGPDIAAVHPEP</sequence>
<feature type="chain" id="PRO_5008146613" evidence="2">
    <location>
        <begin position="25"/>
        <end position="230"/>
    </location>
</feature>
<proteinExistence type="predicted"/>
<evidence type="ECO:0000313" key="3">
    <source>
        <dbReference type="Proteomes" id="UP000050741"/>
    </source>
</evidence>
<feature type="transmembrane region" description="Helical" evidence="1">
    <location>
        <begin position="189"/>
        <end position="209"/>
    </location>
</feature>
<feature type="transmembrane region" description="Helical" evidence="1">
    <location>
        <begin position="163"/>
        <end position="182"/>
    </location>
</feature>
<accession>A0A183BTT5</accession>
<keyword evidence="3" id="KW-1185">Reference proteome</keyword>
<reference evidence="4" key="3">
    <citation type="submission" date="2016-06" db="UniProtKB">
        <authorList>
            <consortium name="WormBaseParasite"/>
        </authorList>
    </citation>
    <scope>IDENTIFICATION</scope>
</reference>
<evidence type="ECO:0000256" key="1">
    <source>
        <dbReference type="SAM" id="Phobius"/>
    </source>
</evidence>
<organism evidence="3 4">
    <name type="scientific">Globodera pallida</name>
    <name type="common">Potato cyst nematode worm</name>
    <name type="synonym">Heterodera pallida</name>
    <dbReference type="NCBI Taxonomy" id="36090"/>
    <lineage>
        <taxon>Eukaryota</taxon>
        <taxon>Metazoa</taxon>
        <taxon>Ecdysozoa</taxon>
        <taxon>Nematoda</taxon>
        <taxon>Chromadorea</taxon>
        <taxon>Rhabditida</taxon>
        <taxon>Tylenchina</taxon>
        <taxon>Tylenchomorpha</taxon>
        <taxon>Tylenchoidea</taxon>
        <taxon>Heteroderidae</taxon>
        <taxon>Heteroderinae</taxon>
        <taxon>Globodera</taxon>
    </lineage>
</organism>
<keyword evidence="1" id="KW-0812">Transmembrane</keyword>
<name>A0A183BTT5_GLOPA</name>
<evidence type="ECO:0000256" key="2">
    <source>
        <dbReference type="SAM" id="SignalP"/>
    </source>
</evidence>
<reference evidence="3" key="1">
    <citation type="submission" date="2013-12" db="EMBL/GenBank/DDBJ databases">
        <authorList>
            <person name="Aslett M."/>
        </authorList>
    </citation>
    <scope>NUCLEOTIDE SEQUENCE [LARGE SCALE GENOMIC DNA]</scope>
    <source>
        <strain evidence="3">Lindley</strain>
    </source>
</reference>
<keyword evidence="1" id="KW-0472">Membrane</keyword>
<dbReference type="AlphaFoldDB" id="A0A183BTT5"/>
<evidence type="ECO:0000313" key="4">
    <source>
        <dbReference type="WBParaSite" id="GPLIN_000402100"/>
    </source>
</evidence>
<dbReference type="WBParaSite" id="GPLIN_000402100">
    <property type="protein sequence ID" value="GPLIN_000402100"/>
    <property type="gene ID" value="GPLIN_000402100"/>
</dbReference>